<evidence type="ECO:0000313" key="6">
    <source>
        <dbReference type="EMBL" id="CAD9110523.1"/>
    </source>
</evidence>
<dbReference type="PANTHER" id="PTHR37562">
    <property type="entry name" value="C3H1-TYPE DOMAIN-CONTAINING PROTEIN-RELATED"/>
    <property type="match status" value="1"/>
</dbReference>
<keyword evidence="2 4" id="KW-0863">Zinc-finger</keyword>
<evidence type="ECO:0000256" key="2">
    <source>
        <dbReference type="ARBA" id="ARBA00022771"/>
    </source>
</evidence>
<gene>
    <name evidence="6" type="ORF">NDES1114_LOCUS11949</name>
</gene>
<name>A0A7S1Q150_NEODS</name>
<proteinExistence type="predicted"/>
<keyword evidence="3 4" id="KW-0862">Zinc</keyword>
<reference evidence="6" key="1">
    <citation type="submission" date="2021-01" db="EMBL/GenBank/DDBJ databases">
        <authorList>
            <person name="Corre E."/>
            <person name="Pelletier E."/>
            <person name="Niang G."/>
            <person name="Scheremetjew M."/>
            <person name="Finn R."/>
            <person name="Kale V."/>
            <person name="Holt S."/>
            <person name="Cochrane G."/>
            <person name="Meng A."/>
            <person name="Brown T."/>
            <person name="Cohen L."/>
        </authorList>
    </citation>
    <scope>NUCLEOTIDE SEQUENCE</scope>
    <source>
        <strain evidence="6">CCAP 1951/1</strain>
    </source>
</reference>
<dbReference type="PROSITE" id="PS50103">
    <property type="entry name" value="ZF_C3H1"/>
    <property type="match status" value="1"/>
</dbReference>
<keyword evidence="1 4" id="KW-0479">Metal-binding</keyword>
<dbReference type="EMBL" id="HBGF01018135">
    <property type="protein sequence ID" value="CAD9110523.1"/>
    <property type="molecule type" value="Transcribed_RNA"/>
</dbReference>
<sequence>MATHAMPQHTAAAFPTLPGTAAAVAVGWRAPTCPGACAPAHHHLHHHHHPAMASERPLPAWLRSPKLHVRVPSRPGVVLVVATSRVSHVPAGADGAGLTLCQHYDGASSAAMARAAAAGASLCPDGGACGFVHADVRGATEYTPHVRAEAAAYARFAPGNTIVLARPNEPSATECIASHELLQTRVLQSGRYPLSHCAHFLTKGRCDRGPACNFAHFVPIVRRDEEAAALTRNDSDELSLVQLCQAAPSRRPSLRPFLRTATPVGPADDSSSDGVCSVCAAAADAPVDPTHLAVPGTLTHRRRHGGGWCNSPYDARPVWRPCKHHHPHHQHSSHGCE</sequence>
<feature type="zinc finger region" description="C3H1-type" evidence="4">
    <location>
        <begin position="191"/>
        <end position="219"/>
    </location>
</feature>
<accession>A0A7S1Q150</accession>
<evidence type="ECO:0000256" key="1">
    <source>
        <dbReference type="ARBA" id="ARBA00022723"/>
    </source>
</evidence>
<dbReference type="SUPFAM" id="SSF90229">
    <property type="entry name" value="CCCH zinc finger"/>
    <property type="match status" value="1"/>
</dbReference>
<organism evidence="6">
    <name type="scientific">Neobodo designis</name>
    <name type="common">Flagellated protozoan</name>
    <name type="synonym">Bodo designis</name>
    <dbReference type="NCBI Taxonomy" id="312471"/>
    <lineage>
        <taxon>Eukaryota</taxon>
        <taxon>Discoba</taxon>
        <taxon>Euglenozoa</taxon>
        <taxon>Kinetoplastea</taxon>
        <taxon>Metakinetoplastina</taxon>
        <taxon>Neobodonida</taxon>
        <taxon>Neobodo</taxon>
    </lineage>
</organism>
<evidence type="ECO:0000256" key="3">
    <source>
        <dbReference type="ARBA" id="ARBA00022833"/>
    </source>
</evidence>
<dbReference type="AlphaFoldDB" id="A0A7S1Q150"/>
<dbReference type="GO" id="GO:0008270">
    <property type="term" value="F:zinc ion binding"/>
    <property type="evidence" value="ECO:0007669"/>
    <property type="project" value="UniProtKB-KW"/>
</dbReference>
<protein>
    <recommendedName>
        <fullName evidence="5">C3H1-type domain-containing protein</fullName>
    </recommendedName>
</protein>
<dbReference type="InterPro" id="IPR036855">
    <property type="entry name" value="Znf_CCCH_sf"/>
</dbReference>
<dbReference type="InterPro" id="IPR000571">
    <property type="entry name" value="Znf_CCCH"/>
</dbReference>
<dbReference type="PANTHER" id="PTHR37562:SF5">
    <property type="entry name" value="C3H1-TYPE DOMAIN-CONTAINING PROTEIN"/>
    <property type="match status" value="1"/>
</dbReference>
<feature type="domain" description="C3H1-type" evidence="5">
    <location>
        <begin position="191"/>
        <end position="219"/>
    </location>
</feature>
<evidence type="ECO:0000259" key="5">
    <source>
        <dbReference type="PROSITE" id="PS50103"/>
    </source>
</evidence>
<evidence type="ECO:0000256" key="4">
    <source>
        <dbReference type="PROSITE-ProRule" id="PRU00723"/>
    </source>
</evidence>